<keyword evidence="3 4" id="KW-0539">Nucleus</keyword>
<protein>
    <recommendedName>
        <fullName evidence="4">DNA-directed RNA polymerase III subunit</fullName>
    </recommendedName>
</protein>
<dbReference type="PANTHER" id="PTHR15367">
    <property type="entry name" value="DNA-DIRECTED RNA POLYMERASE III"/>
    <property type="match status" value="1"/>
</dbReference>
<dbReference type="HOGENOM" id="CLU_072641_2_0_1"/>
<evidence type="ECO:0000313" key="6">
    <source>
        <dbReference type="EMBL" id="CAG87960.2"/>
    </source>
</evidence>
<gene>
    <name evidence="6" type="ordered locus">DEHA2E09636g</name>
</gene>
<dbReference type="EMBL" id="CR382137">
    <property type="protein sequence ID" value="CAG87960.2"/>
    <property type="molecule type" value="Genomic_DNA"/>
</dbReference>
<dbReference type="GO" id="GO:0042797">
    <property type="term" value="P:tRNA transcription by RNA polymerase III"/>
    <property type="evidence" value="ECO:0007669"/>
    <property type="project" value="EnsemblFungi"/>
</dbReference>
<dbReference type="eggNOG" id="ENOG502RZ0V">
    <property type="taxonomic scope" value="Eukaryota"/>
</dbReference>
<accession>Q6BPZ6</accession>
<dbReference type="Proteomes" id="UP000000599">
    <property type="component" value="Chromosome E"/>
</dbReference>
<dbReference type="PIRSF" id="PIRSF000777">
    <property type="entry name" value="RNA_polIII_C31"/>
    <property type="match status" value="1"/>
</dbReference>
<dbReference type="OMA" id="ADPYENT"/>
<reference evidence="6 7" key="1">
    <citation type="journal article" date="2004" name="Nature">
        <title>Genome evolution in yeasts.</title>
        <authorList>
            <consortium name="Genolevures"/>
            <person name="Dujon B."/>
            <person name="Sherman D."/>
            <person name="Fischer G."/>
            <person name="Durrens P."/>
            <person name="Casaregola S."/>
            <person name="Lafontaine I."/>
            <person name="de Montigny J."/>
            <person name="Marck C."/>
            <person name="Neuveglise C."/>
            <person name="Talla E."/>
            <person name="Goffard N."/>
            <person name="Frangeul L."/>
            <person name="Aigle M."/>
            <person name="Anthouard V."/>
            <person name="Babour A."/>
            <person name="Barbe V."/>
            <person name="Barnay S."/>
            <person name="Blanchin S."/>
            <person name="Beckerich J.M."/>
            <person name="Beyne E."/>
            <person name="Bleykasten C."/>
            <person name="Boisrame A."/>
            <person name="Boyer J."/>
            <person name="Cattolico L."/>
            <person name="Confanioleri F."/>
            <person name="de Daruvar A."/>
            <person name="Despons L."/>
            <person name="Fabre E."/>
            <person name="Fairhead C."/>
            <person name="Ferry-Dumazet H."/>
            <person name="Groppi A."/>
            <person name="Hantraye F."/>
            <person name="Hennequin C."/>
            <person name="Jauniaux N."/>
            <person name="Joyet P."/>
            <person name="Kachouri R."/>
            <person name="Kerrest A."/>
            <person name="Koszul R."/>
            <person name="Lemaire M."/>
            <person name="Lesur I."/>
            <person name="Ma L."/>
            <person name="Muller H."/>
            <person name="Nicaud J.M."/>
            <person name="Nikolski M."/>
            <person name="Oztas S."/>
            <person name="Ozier-Kalogeropoulos O."/>
            <person name="Pellenz S."/>
            <person name="Potier S."/>
            <person name="Richard G.F."/>
            <person name="Straub M.L."/>
            <person name="Suleau A."/>
            <person name="Swennene D."/>
            <person name="Tekaia F."/>
            <person name="Wesolowski-Louvel M."/>
            <person name="Westhof E."/>
            <person name="Wirth B."/>
            <person name="Zeniou-Meyer M."/>
            <person name="Zivanovic I."/>
            <person name="Bolotin-Fukuhara M."/>
            <person name="Thierry A."/>
            <person name="Bouchier C."/>
            <person name="Caudron B."/>
            <person name="Scarpelli C."/>
            <person name="Gaillardin C."/>
            <person name="Weissenbach J."/>
            <person name="Wincker P."/>
            <person name="Souciet J.L."/>
        </authorList>
    </citation>
    <scope>NUCLEOTIDE SEQUENCE [LARGE SCALE GENOMIC DNA]</scope>
    <source>
        <strain evidence="7">ATCC 36239 / CBS 767 / BCRC 21394 / JCM 1990 / NBRC 0083 / IGC 2968</strain>
    </source>
</reference>
<dbReference type="OrthoDB" id="5377312at2759"/>
<proteinExistence type="inferred from homology"/>
<comment type="function">
    <text evidence="4">DNA-dependent RNA polymerase catalyzes the transcription of DNA into RNA using the four ribonucleoside triphosphates as substrates. Specific peripheric component of RNA polymerase III which synthesizes small RNAs, such as 5S rRNA and tRNAs.</text>
</comment>
<dbReference type="GO" id="GO:0005666">
    <property type="term" value="C:RNA polymerase III complex"/>
    <property type="evidence" value="ECO:0007669"/>
    <property type="project" value="UniProtKB-UniRule"/>
</dbReference>
<dbReference type="RefSeq" id="XP_459724.2">
    <property type="nucleotide sequence ID" value="XM_459724.2"/>
</dbReference>
<name>Q6BPZ6_DEBHA</name>
<dbReference type="GeneID" id="2902768"/>
<dbReference type="InterPro" id="IPR024661">
    <property type="entry name" value="RNA_pol_III_Rpc31"/>
</dbReference>
<evidence type="ECO:0000256" key="1">
    <source>
        <dbReference type="ARBA" id="ARBA00004123"/>
    </source>
</evidence>
<feature type="compositionally biased region" description="Acidic residues" evidence="5">
    <location>
        <begin position="233"/>
        <end position="248"/>
    </location>
</feature>
<dbReference type="PANTHER" id="PTHR15367:SF2">
    <property type="entry name" value="DNA-DIRECTED RNA POLYMERASE III SUBUNIT"/>
    <property type="match status" value="1"/>
</dbReference>
<comment type="subcellular location">
    <subcellularLocation>
        <location evidence="1 4">Nucleus</location>
    </subcellularLocation>
</comment>
<dbReference type="VEuPathDB" id="FungiDB:DEHA2E09636g"/>
<evidence type="ECO:0000313" key="7">
    <source>
        <dbReference type="Proteomes" id="UP000000599"/>
    </source>
</evidence>
<keyword evidence="7" id="KW-1185">Reference proteome</keyword>
<evidence type="ECO:0000256" key="2">
    <source>
        <dbReference type="ARBA" id="ARBA00008352"/>
    </source>
</evidence>
<dbReference type="Pfam" id="PF11705">
    <property type="entry name" value="RNA_pol_3_Rpc31"/>
    <property type="match status" value="1"/>
</dbReference>
<evidence type="ECO:0000256" key="5">
    <source>
        <dbReference type="SAM" id="MobiDB-lite"/>
    </source>
</evidence>
<evidence type="ECO:0000256" key="3">
    <source>
        <dbReference type="ARBA" id="ARBA00023242"/>
    </source>
</evidence>
<dbReference type="FunCoup" id="Q6BPZ6">
    <property type="interactions" value="88"/>
</dbReference>
<feature type="compositionally biased region" description="Acidic residues" evidence="5">
    <location>
        <begin position="204"/>
        <end position="225"/>
    </location>
</feature>
<organism evidence="6 7">
    <name type="scientific">Debaryomyces hansenii (strain ATCC 36239 / CBS 767 / BCRC 21394 / JCM 1990 / NBRC 0083 / IGC 2968)</name>
    <name type="common">Yeast</name>
    <name type="synonym">Torulaspora hansenii</name>
    <dbReference type="NCBI Taxonomy" id="284592"/>
    <lineage>
        <taxon>Eukaryota</taxon>
        <taxon>Fungi</taxon>
        <taxon>Dikarya</taxon>
        <taxon>Ascomycota</taxon>
        <taxon>Saccharomycotina</taxon>
        <taxon>Pichiomycetes</taxon>
        <taxon>Debaryomycetaceae</taxon>
        <taxon>Debaryomyces</taxon>
    </lineage>
</organism>
<comment type="similarity">
    <text evidence="2 4">Belongs to the eukaryotic RPC7 RNA polymerase subunit family.</text>
</comment>
<comment type="subunit">
    <text evidence="4">Component of the RNA polymerase III (Pol III) complex.</text>
</comment>
<evidence type="ECO:0000256" key="4">
    <source>
        <dbReference type="PIRNR" id="PIRNR000777"/>
    </source>
</evidence>
<dbReference type="KEGG" id="dha:DEHA2E09636g"/>
<dbReference type="InParanoid" id="Q6BPZ6"/>
<sequence length="248" mass="27908">MDKLEPVVNGRGCILLQYIHQTMSFRTRNSNRVLLPFGLDYSDISSADHTTEQPQLVLPVNGPLTPNEEAAAKQSIAFSSLMLDGPFYTGSTLNTSKEQATTTGPDGIERYSDKYKKIKKIGRTIEEHPYQLEFYPDELYSVMGISNKQKKKLLSLSTFKADGGLKQYAARESEPDSAQSMLEKLKDMAEDLDSNNTNNATKEDENEEIEEEMDDDFEEDDDDDYNAEKYFDDGDDDVADDGDDEAAF</sequence>
<dbReference type="GO" id="GO:0006386">
    <property type="term" value="P:termination of RNA polymerase III transcription"/>
    <property type="evidence" value="ECO:0007669"/>
    <property type="project" value="EnsemblFungi"/>
</dbReference>
<dbReference type="GO" id="GO:0003899">
    <property type="term" value="F:DNA-directed RNA polymerase activity"/>
    <property type="evidence" value="ECO:0007669"/>
    <property type="project" value="EnsemblFungi"/>
</dbReference>
<dbReference type="AlphaFoldDB" id="Q6BPZ6"/>
<feature type="region of interest" description="Disordered" evidence="5">
    <location>
        <begin position="189"/>
        <end position="248"/>
    </location>
</feature>
<dbReference type="GO" id="GO:0006384">
    <property type="term" value="P:transcription initiation at RNA polymerase III promoter"/>
    <property type="evidence" value="ECO:0007669"/>
    <property type="project" value="EnsemblFungi"/>
</dbReference>